<feature type="region of interest" description="Disordered" evidence="1">
    <location>
        <begin position="527"/>
        <end position="551"/>
    </location>
</feature>
<dbReference type="EMBL" id="BSXT01001308">
    <property type="protein sequence ID" value="GMF41105.1"/>
    <property type="molecule type" value="Genomic_DNA"/>
</dbReference>
<dbReference type="OrthoDB" id="88877at2759"/>
<comment type="caution">
    <text evidence="2">The sequence shown here is derived from an EMBL/GenBank/DDBJ whole genome shotgun (WGS) entry which is preliminary data.</text>
</comment>
<feature type="compositionally biased region" description="Acidic residues" evidence="1">
    <location>
        <begin position="1"/>
        <end position="23"/>
    </location>
</feature>
<feature type="compositionally biased region" description="Polar residues" evidence="1">
    <location>
        <begin position="527"/>
        <end position="540"/>
    </location>
</feature>
<feature type="compositionally biased region" description="Acidic residues" evidence="1">
    <location>
        <begin position="461"/>
        <end position="472"/>
    </location>
</feature>
<accession>A0A9W6XK59</accession>
<dbReference type="Proteomes" id="UP001165121">
    <property type="component" value="Unassembled WGS sequence"/>
</dbReference>
<organism evidence="2 3">
    <name type="scientific">Phytophthora fragariaefolia</name>
    <dbReference type="NCBI Taxonomy" id="1490495"/>
    <lineage>
        <taxon>Eukaryota</taxon>
        <taxon>Sar</taxon>
        <taxon>Stramenopiles</taxon>
        <taxon>Oomycota</taxon>
        <taxon>Peronosporomycetes</taxon>
        <taxon>Peronosporales</taxon>
        <taxon>Peronosporaceae</taxon>
        <taxon>Phytophthora</taxon>
    </lineage>
</organism>
<protein>
    <submittedName>
        <fullName evidence="2">Unnamed protein product</fullName>
    </submittedName>
</protein>
<evidence type="ECO:0000256" key="1">
    <source>
        <dbReference type="SAM" id="MobiDB-lite"/>
    </source>
</evidence>
<evidence type="ECO:0000313" key="2">
    <source>
        <dbReference type="EMBL" id="GMF41105.1"/>
    </source>
</evidence>
<proteinExistence type="predicted"/>
<feature type="compositionally biased region" description="Polar residues" evidence="1">
    <location>
        <begin position="290"/>
        <end position="302"/>
    </location>
</feature>
<feature type="compositionally biased region" description="Polar residues" evidence="1">
    <location>
        <begin position="214"/>
        <end position="234"/>
    </location>
</feature>
<gene>
    <name evidence="2" type="ORF">Pfra01_001287500</name>
</gene>
<feature type="region of interest" description="Disordered" evidence="1">
    <location>
        <begin position="199"/>
        <end position="332"/>
    </location>
</feature>
<name>A0A9W6XK59_9STRA</name>
<feature type="compositionally biased region" description="Basic and acidic residues" evidence="1">
    <location>
        <begin position="257"/>
        <end position="279"/>
    </location>
</feature>
<keyword evidence="3" id="KW-1185">Reference proteome</keyword>
<sequence>MLPTLPDEEVEEEEEEESPEDTPMENVSRDGSPPQDPFSFVPQAASPKQVSSAVAGLLSLDEAMGQFLAGVMPAPHTGPSGIQDVVPTHQVYPPKMASCSHCFIVGVPATTRVYRDGKYVQDDYGGVEALKLFEGLSEQDLDDLGTLFAQDGEENRSIYDLILRPHSAGPPPLVTLEAELNSLFVRQEVASLLRQSPRNVLPSGSVAIGPDPASCSSTSRRGTQPSSSWKTWLQTEPGDEPYTTSSPYTPPTPKGDGQGDDRGSDQESKSEDRPPHEIAFKACRHGAVSSLRTPTKRSTPANSRRGSSSKKSIRPPNQGLQLRPTHHKRGQVGCRSAVKPLERTVDEACKSLLVFTTWQDIRPDVQVVLRAGLDYPRARQLVSEGRSVHQLFPLRDLLTMLASMMYWNKLDDTPWTKFVPNSYFLQAEVLLDAMVKKDTIPSKWPPLEDGAEEQFSLSSDEHDEPEDQDYDDAAERAASAPVVQRNVLVLDVKSDEGEAIPPSRRPSAIKRARLSSDNCSGEATTLLTKSSSLPATSAQPQRLPPSKKRKSRVYRELIAKKPWKTMWRNRIKVLYFHRRSELTAAELKLLDMLMEYIHEHRQVFWEVLHWVIMKTKAIEGDDEDSSDYTGSVELYQDRTARHESVGRQMGLRLPKLISKGLPPSIFQEPGIWTYPCMVWYRFVKDPSAIQDREPRTLGTEQCEELEQDEPGRNQWWSCTEGPCLVHIPADLKAKPIPALERDLISERFP</sequence>
<feature type="region of interest" description="Disordered" evidence="1">
    <location>
        <begin position="1"/>
        <end position="45"/>
    </location>
</feature>
<reference evidence="2" key="1">
    <citation type="submission" date="2023-04" db="EMBL/GenBank/DDBJ databases">
        <title>Phytophthora fragariaefolia NBRC 109709.</title>
        <authorList>
            <person name="Ichikawa N."/>
            <person name="Sato H."/>
            <person name="Tonouchi N."/>
        </authorList>
    </citation>
    <scope>NUCLEOTIDE SEQUENCE</scope>
    <source>
        <strain evidence="2">NBRC 109709</strain>
    </source>
</reference>
<evidence type="ECO:0000313" key="3">
    <source>
        <dbReference type="Proteomes" id="UP001165121"/>
    </source>
</evidence>
<dbReference type="AlphaFoldDB" id="A0A9W6XK59"/>
<feature type="region of interest" description="Disordered" evidence="1">
    <location>
        <begin position="443"/>
        <end position="479"/>
    </location>
</feature>